<dbReference type="InterPro" id="IPR013107">
    <property type="entry name" value="Acyl-CoA_DH_C"/>
</dbReference>
<dbReference type="AlphaFoldDB" id="A0A2N7W7X4"/>
<dbReference type="GO" id="GO:0033539">
    <property type="term" value="P:fatty acid beta-oxidation using acyl-CoA dehydrogenase"/>
    <property type="evidence" value="ECO:0007669"/>
    <property type="project" value="TreeGrafter"/>
</dbReference>
<keyword evidence="3" id="KW-0503">Monooxygenase</keyword>
<dbReference type="PANTHER" id="PTHR48083">
    <property type="entry name" value="MEDIUM-CHAIN SPECIFIC ACYL-COA DEHYDROGENASE, MITOCHONDRIAL-RELATED"/>
    <property type="match status" value="1"/>
</dbReference>
<dbReference type="Gene3D" id="1.10.540.10">
    <property type="entry name" value="Acyl-CoA dehydrogenase/oxidase, N-terminal domain"/>
    <property type="match status" value="1"/>
</dbReference>
<reference evidence="3 6" key="2">
    <citation type="submission" date="2020-04" db="EMBL/GenBank/DDBJ databases">
        <authorList>
            <person name="De Canck E."/>
        </authorList>
    </citation>
    <scope>NUCLEOTIDE SEQUENCE [LARGE SCALE GENOMIC DNA]</scope>
    <source>
        <strain evidence="3 6">LMG 27174</strain>
    </source>
</reference>
<reference evidence="4 5" key="1">
    <citation type="submission" date="2018-01" db="EMBL/GenBank/DDBJ databases">
        <title>Whole genome analyses suggest that Burkholderia sensu lato contains two further novel genera in the rhizoxinica-symbiotica group Mycetohabitans gen. nov., and Trinickia gen. nov.: implications for the evolution of diazotrophy and nodulation in the Burkholderiaceae.</title>
        <authorList>
            <person name="Estrada-de los Santos P."/>
            <person name="Palmer M."/>
            <person name="Chavez-Ramirez B."/>
            <person name="Beukes C."/>
            <person name="Steenkamp E.T."/>
            <person name="Hirsch A.M."/>
            <person name="Manyaka P."/>
            <person name="Maluk M."/>
            <person name="Lafos M."/>
            <person name="Crook M."/>
            <person name="Gross E."/>
            <person name="Simon M.F."/>
            <person name="Bueno dos Reis Junior F."/>
            <person name="Poole P.S."/>
            <person name="Venter S.N."/>
            <person name="James E.K."/>
        </authorList>
    </citation>
    <scope>NUCLEOTIDE SEQUENCE [LARGE SCALE GENOMIC DNA]</scope>
    <source>
        <strain evidence="4 5">WSM 3937</strain>
    </source>
</reference>
<dbReference type="SUPFAM" id="SSF47203">
    <property type="entry name" value="Acyl-CoA dehydrogenase C-terminal domain-like"/>
    <property type="match status" value="1"/>
</dbReference>
<dbReference type="InterPro" id="IPR046373">
    <property type="entry name" value="Acyl-CoA_Oxase/DH_mid-dom_sf"/>
</dbReference>
<dbReference type="EC" id="1.14.14.12" evidence="3"/>
<dbReference type="EMBL" id="CADIJZ010000030">
    <property type="protein sequence ID" value="CAB3733565.1"/>
    <property type="molecule type" value="Genomic_DNA"/>
</dbReference>
<keyword evidence="5" id="KW-1185">Reference proteome</keyword>
<evidence type="ECO:0000313" key="4">
    <source>
        <dbReference type="EMBL" id="PMS25516.1"/>
    </source>
</evidence>
<dbReference type="RefSeq" id="WP_102635566.1">
    <property type="nucleotide sequence ID" value="NZ_CADIJZ010000030.1"/>
</dbReference>
<evidence type="ECO:0000259" key="2">
    <source>
        <dbReference type="Pfam" id="PF08028"/>
    </source>
</evidence>
<protein>
    <submittedName>
        <fullName evidence="4">Acyl-CoA dehydrogenase</fullName>
    </submittedName>
    <submittedName>
        <fullName evidence="3">Flavin-dependent monooxygenase, oxygenase subunit HsaA</fullName>
        <ecNumber evidence="3">1.14.14.12</ecNumber>
    </submittedName>
</protein>
<evidence type="ECO:0000313" key="5">
    <source>
        <dbReference type="Proteomes" id="UP000235659"/>
    </source>
</evidence>
<dbReference type="Proteomes" id="UP000494205">
    <property type="component" value="Unassembled WGS sequence"/>
</dbReference>
<dbReference type="SUPFAM" id="SSF56645">
    <property type="entry name" value="Acyl-CoA dehydrogenase NM domain-like"/>
    <property type="match status" value="1"/>
</dbReference>
<dbReference type="InterPro" id="IPR036250">
    <property type="entry name" value="AcylCo_DH-like_C"/>
</dbReference>
<dbReference type="Gene3D" id="2.40.110.10">
    <property type="entry name" value="Butyryl-CoA Dehydrogenase, subunit A, domain 2"/>
    <property type="match status" value="1"/>
</dbReference>
<dbReference type="GO" id="GO:0050660">
    <property type="term" value="F:flavin adenine dinucleotide binding"/>
    <property type="evidence" value="ECO:0007669"/>
    <property type="project" value="InterPro"/>
</dbReference>
<organism evidence="3 6">
    <name type="scientific">Paraburkholderia rhynchosiae</name>
    <dbReference type="NCBI Taxonomy" id="487049"/>
    <lineage>
        <taxon>Bacteria</taxon>
        <taxon>Pseudomonadati</taxon>
        <taxon>Pseudomonadota</taxon>
        <taxon>Betaproteobacteria</taxon>
        <taxon>Burkholderiales</taxon>
        <taxon>Burkholderiaceae</taxon>
        <taxon>Paraburkholderia</taxon>
    </lineage>
</organism>
<gene>
    <name evidence="3" type="primary">hsaA_3</name>
    <name evidence="4" type="ORF">C0Z16_29420</name>
    <name evidence="3" type="ORF">LMG27174_06033</name>
</gene>
<dbReference type="InterPro" id="IPR009100">
    <property type="entry name" value="AcylCoA_DH/oxidase_NM_dom_sf"/>
</dbReference>
<dbReference type="GO" id="GO:0005737">
    <property type="term" value="C:cytoplasm"/>
    <property type="evidence" value="ECO:0007669"/>
    <property type="project" value="TreeGrafter"/>
</dbReference>
<dbReference type="PANTHER" id="PTHR48083:SF5">
    <property type="entry name" value="NRGC PROTEIN"/>
    <property type="match status" value="1"/>
</dbReference>
<name>A0A2N7W7X4_9BURK</name>
<evidence type="ECO:0000256" key="1">
    <source>
        <dbReference type="ARBA" id="ARBA00023002"/>
    </source>
</evidence>
<keyword evidence="1 3" id="KW-0560">Oxidoreductase</keyword>
<dbReference type="InterPro" id="IPR050741">
    <property type="entry name" value="Acyl-CoA_dehydrogenase"/>
</dbReference>
<dbReference type="Gene3D" id="1.20.140.10">
    <property type="entry name" value="Butyryl-CoA Dehydrogenase, subunit A, domain 3"/>
    <property type="match status" value="1"/>
</dbReference>
<dbReference type="Pfam" id="PF08028">
    <property type="entry name" value="Acyl-CoA_dh_2"/>
    <property type="match status" value="1"/>
</dbReference>
<sequence length="407" mass="43626">MYVSDATRHLGRADFSFQHLMRQVKELRPLIEENAPGNEARGMLAPAVVDALTEISLFGYFAPKEVGGWELSPVEALKLIETVAEMDGPTAWVLFATGLCTSAAGAFLGDSAVEAMFGSGLTVAAGQGIPNGKATAVPGGYRLTGKWSYGSGVKHAHYVHAGAIVYEEGRPRTLRNGTAETLILNVPREKVNFHDNWDVIGLRATGSIDYSIEDVFVPEHFCYTARVTEPLRGGWTYRTGTIGIGTVGHTAFALGQAKRILDETAALARAKAAAPNSIASSSSFLEGYAWMEARVKAARSLAFETWTSVENALRQGEPFTTRHVTLIRLALNHATWTAVEACNFAFKAAGGVSLRSGIIQRIYRDMHAGSQHITSSPVLLGECGKELAGLAPGKQWSFLGLVDAAAE</sequence>
<accession>A0A2N7W7X4</accession>
<feature type="domain" description="Acyl-CoA dehydrogenase C-terminal" evidence="2">
    <location>
        <begin position="248"/>
        <end position="375"/>
    </location>
</feature>
<proteinExistence type="predicted"/>
<dbReference type="InterPro" id="IPR037069">
    <property type="entry name" value="AcylCoA_DH/ox_N_sf"/>
</dbReference>
<dbReference type="OrthoDB" id="7316074at2"/>
<dbReference type="GO" id="GO:0003995">
    <property type="term" value="F:acyl-CoA dehydrogenase activity"/>
    <property type="evidence" value="ECO:0007669"/>
    <property type="project" value="TreeGrafter"/>
</dbReference>
<dbReference type="Proteomes" id="UP000235659">
    <property type="component" value="Unassembled WGS sequence"/>
</dbReference>
<evidence type="ECO:0000313" key="3">
    <source>
        <dbReference type="EMBL" id="CAB3733565.1"/>
    </source>
</evidence>
<dbReference type="PIRSF" id="PIRSF016578">
    <property type="entry name" value="HsaA"/>
    <property type="match status" value="1"/>
</dbReference>
<dbReference type="GO" id="GO:0036383">
    <property type="term" value="F:3-hydroxy-9,10-secoandrosta-1,3,5(10)-triene-9,17-dione monooxygenase activity"/>
    <property type="evidence" value="ECO:0007669"/>
    <property type="project" value="UniProtKB-EC"/>
</dbReference>
<evidence type="ECO:0000313" key="6">
    <source>
        <dbReference type="Proteomes" id="UP000494205"/>
    </source>
</evidence>
<dbReference type="EMBL" id="PNXY01000029">
    <property type="protein sequence ID" value="PMS25516.1"/>
    <property type="molecule type" value="Genomic_DNA"/>
</dbReference>